<evidence type="ECO:0000256" key="6">
    <source>
        <dbReference type="HAMAP-Rule" id="MF_01813"/>
    </source>
</evidence>
<dbReference type="GO" id="GO:0043770">
    <property type="term" value="F:demethylmenaquinone methyltransferase activity"/>
    <property type="evidence" value="ECO:0007669"/>
    <property type="project" value="UniProtKB-UniRule"/>
</dbReference>
<dbReference type="RefSeq" id="WP_019085731.1">
    <property type="nucleotide sequence ID" value="NZ_BANI01000062.1"/>
</dbReference>
<dbReference type="InterPro" id="IPR023576">
    <property type="entry name" value="UbiE/COQ5_MeTrFase_CS"/>
</dbReference>
<comment type="caution">
    <text evidence="8">The sequence shown here is derived from an EMBL/GenBank/DDBJ whole genome shotgun (WGS) entry which is preliminary data.</text>
</comment>
<dbReference type="Gene3D" id="3.40.50.150">
    <property type="entry name" value="Vaccinia Virus protein VP39"/>
    <property type="match status" value="1"/>
</dbReference>
<comment type="caution">
    <text evidence="6">Lacks conserved residue(s) required for the propagation of feature annotation.</text>
</comment>
<comment type="catalytic activity">
    <reaction evidence="6">
        <text>a 2-methoxy-6-(all-trans-polyprenyl)benzene-1,4-diol + S-adenosyl-L-methionine = a 5-methoxy-2-methyl-3-(all-trans-polyprenyl)benzene-1,4-diol + S-adenosyl-L-homocysteine + H(+)</text>
        <dbReference type="Rhea" id="RHEA:28286"/>
        <dbReference type="Rhea" id="RHEA-COMP:10858"/>
        <dbReference type="Rhea" id="RHEA-COMP:10859"/>
        <dbReference type="ChEBI" id="CHEBI:15378"/>
        <dbReference type="ChEBI" id="CHEBI:57856"/>
        <dbReference type="ChEBI" id="CHEBI:59789"/>
        <dbReference type="ChEBI" id="CHEBI:84166"/>
        <dbReference type="ChEBI" id="CHEBI:84167"/>
        <dbReference type="EC" id="2.1.1.201"/>
    </reaction>
</comment>
<dbReference type="UniPathway" id="UPA00079">
    <property type="reaction ID" value="UER00169"/>
</dbReference>
<dbReference type="UniPathway" id="UPA00232"/>
<dbReference type="PROSITE" id="PS01183">
    <property type="entry name" value="UBIE_1"/>
    <property type="match status" value="1"/>
</dbReference>
<comment type="function">
    <text evidence="6">Methyltransferase required for the conversion of demethylmenaquinol (DMKH2) to menaquinol (MKH2) and the conversion of 2-polyprenyl-6-methoxy-1,4-benzoquinol (DDMQH2) to 2-polyprenyl-3-methyl-6-methoxy-1,4-benzoquinol (DMQH2).</text>
</comment>
<keyword evidence="2 6" id="KW-0489">Methyltransferase</keyword>
<dbReference type="HAMAP" id="MF_01813">
    <property type="entry name" value="MenG_UbiE_methyltr"/>
    <property type="match status" value="1"/>
</dbReference>
<dbReference type="GO" id="GO:0032259">
    <property type="term" value="P:methylation"/>
    <property type="evidence" value="ECO:0007669"/>
    <property type="project" value="UniProtKB-KW"/>
</dbReference>
<protein>
    <recommendedName>
        <fullName evidence="6">Ubiquinone/menaquinone biosynthesis C-methyltransferase UbiE</fullName>
        <ecNumber evidence="6">2.1.1.163</ecNumber>
        <ecNumber evidence="6">2.1.1.201</ecNumber>
    </recommendedName>
    <alternativeName>
        <fullName evidence="6">2-methoxy-6-polyprenyl-1,4-benzoquinol methylase</fullName>
    </alternativeName>
    <alternativeName>
        <fullName evidence="6">Demethylmenaquinone methyltransferase</fullName>
    </alternativeName>
</protein>
<name>A0A0D6Q0V3_KOMEU</name>
<keyword evidence="5 6" id="KW-0949">S-adenosyl-L-methionine</keyword>
<keyword evidence="1 6" id="KW-0474">Menaquinone biosynthesis</keyword>
<dbReference type="NCBIfam" id="TIGR01934">
    <property type="entry name" value="MenG_MenH_UbiE"/>
    <property type="match status" value="1"/>
</dbReference>
<sequence>MTDISQPYHPSPSAGRPDDRHADTTDFGFRDVPLREKKSLVRDVFDSVASKYDIMNDVMSLGIHRAWKKIFVNELGPHPDLSLLDLAGGTGDISFGWLRGGGGPAILSDINVSMLTVGRNRALERGLVSGLNFVAVDAEAIPLADNSVDRVSIAFGLRNCTDKLQVLREARRILRPGGRFLCLEFSRVQVAAFAPVYDAWSFHVLPRMGAAIAGDRESYQYLAESIRMFPDQETLADMMREAGLERVTYQNLSGGIAAIHSGWKI</sequence>
<evidence type="ECO:0000256" key="7">
    <source>
        <dbReference type="SAM" id="MobiDB-lite"/>
    </source>
</evidence>
<dbReference type="GO" id="GO:0009060">
    <property type="term" value="P:aerobic respiration"/>
    <property type="evidence" value="ECO:0007669"/>
    <property type="project" value="UniProtKB-UniRule"/>
</dbReference>
<proteinExistence type="inferred from homology"/>
<dbReference type="InterPro" id="IPR029063">
    <property type="entry name" value="SAM-dependent_MTases_sf"/>
</dbReference>
<comment type="similarity">
    <text evidence="6">Belongs to the class I-like SAM-binding methyltransferase superfamily. MenG/UbiE family.</text>
</comment>
<evidence type="ECO:0000313" key="9">
    <source>
        <dbReference type="Proteomes" id="UP000032675"/>
    </source>
</evidence>
<evidence type="ECO:0000256" key="5">
    <source>
        <dbReference type="ARBA" id="ARBA00022691"/>
    </source>
</evidence>
<feature type="binding site" evidence="6">
    <location>
        <position position="109"/>
    </location>
    <ligand>
        <name>S-adenosyl-L-methionine</name>
        <dbReference type="ChEBI" id="CHEBI:59789"/>
    </ligand>
</feature>
<evidence type="ECO:0000313" key="8">
    <source>
        <dbReference type="EMBL" id="GAN96396.1"/>
    </source>
</evidence>
<dbReference type="EC" id="2.1.1.163" evidence="6"/>
<comment type="pathway">
    <text evidence="6">Quinol/quinone metabolism; menaquinone biosynthesis; menaquinol from 1,4-dihydroxy-2-naphthoate: step 2/2.</text>
</comment>
<organism evidence="8 9">
    <name type="scientific">Komagataeibacter europaeus NBRC 3261</name>
    <dbReference type="NCBI Taxonomy" id="1234669"/>
    <lineage>
        <taxon>Bacteria</taxon>
        <taxon>Pseudomonadati</taxon>
        <taxon>Pseudomonadota</taxon>
        <taxon>Alphaproteobacteria</taxon>
        <taxon>Acetobacterales</taxon>
        <taxon>Acetobacteraceae</taxon>
        <taxon>Komagataeibacter</taxon>
    </lineage>
</organism>
<reference evidence="8 9" key="1">
    <citation type="submission" date="2012-11" db="EMBL/GenBank/DDBJ databases">
        <title>Whole genome sequence of Gluconacetobacter europaeus NBRC3261.</title>
        <authorList>
            <person name="Azuma Y."/>
            <person name="Higashiura N."/>
            <person name="Hirakawa H."/>
            <person name="Matsushita K."/>
        </authorList>
    </citation>
    <scope>NUCLEOTIDE SEQUENCE [LARGE SCALE GENOMIC DNA]</scope>
    <source>
        <strain evidence="8 9">NBRC 3261</strain>
    </source>
</reference>
<dbReference type="Pfam" id="PF01209">
    <property type="entry name" value="Ubie_methyltran"/>
    <property type="match status" value="1"/>
</dbReference>
<dbReference type="Proteomes" id="UP000032675">
    <property type="component" value="Unassembled WGS sequence"/>
</dbReference>
<dbReference type="SUPFAM" id="SSF53335">
    <property type="entry name" value="S-adenosyl-L-methionine-dependent methyltransferases"/>
    <property type="match status" value="1"/>
</dbReference>
<dbReference type="EMBL" id="BANI01000062">
    <property type="protein sequence ID" value="GAN96396.1"/>
    <property type="molecule type" value="Genomic_DNA"/>
</dbReference>
<evidence type="ECO:0000256" key="1">
    <source>
        <dbReference type="ARBA" id="ARBA00022428"/>
    </source>
</evidence>
<evidence type="ECO:0000256" key="3">
    <source>
        <dbReference type="ARBA" id="ARBA00022679"/>
    </source>
</evidence>
<keyword evidence="8" id="KW-0830">Ubiquinone</keyword>
<dbReference type="CDD" id="cd02440">
    <property type="entry name" value="AdoMet_MTases"/>
    <property type="match status" value="1"/>
</dbReference>
<keyword evidence="3 6" id="KW-0808">Transferase</keyword>
<dbReference type="GO" id="GO:0008425">
    <property type="term" value="F:2-methoxy-6-polyprenyl-1,4-benzoquinol methyltransferase activity"/>
    <property type="evidence" value="ECO:0007669"/>
    <property type="project" value="UniProtKB-UniRule"/>
</dbReference>
<keyword evidence="4 6" id="KW-0831">Ubiquinone biosynthesis</keyword>
<dbReference type="GO" id="GO:0009234">
    <property type="term" value="P:menaquinone biosynthetic process"/>
    <property type="evidence" value="ECO:0007669"/>
    <property type="project" value="UniProtKB-UniRule"/>
</dbReference>
<dbReference type="InterPro" id="IPR004033">
    <property type="entry name" value="UbiE/COQ5_MeTrFase"/>
</dbReference>
<dbReference type="AlphaFoldDB" id="A0A0D6Q0V3"/>
<dbReference type="EC" id="2.1.1.201" evidence="6"/>
<evidence type="ECO:0000256" key="2">
    <source>
        <dbReference type="ARBA" id="ARBA00022603"/>
    </source>
</evidence>
<accession>A0A0D6Q0V3</accession>
<evidence type="ECO:0000256" key="4">
    <source>
        <dbReference type="ARBA" id="ARBA00022688"/>
    </source>
</evidence>
<feature type="compositionally biased region" description="Basic and acidic residues" evidence="7">
    <location>
        <begin position="16"/>
        <end position="28"/>
    </location>
</feature>
<dbReference type="PROSITE" id="PS51608">
    <property type="entry name" value="SAM_MT_UBIE"/>
    <property type="match status" value="1"/>
</dbReference>
<feature type="binding site" evidence="6">
    <location>
        <position position="90"/>
    </location>
    <ligand>
        <name>S-adenosyl-L-methionine</name>
        <dbReference type="ChEBI" id="CHEBI:59789"/>
    </ligand>
</feature>
<feature type="binding site" evidence="6">
    <location>
        <begin position="137"/>
        <end position="138"/>
    </location>
    <ligand>
        <name>S-adenosyl-L-methionine</name>
        <dbReference type="ChEBI" id="CHEBI:59789"/>
    </ligand>
</feature>
<dbReference type="PANTHER" id="PTHR43591:SF24">
    <property type="entry name" value="2-METHOXY-6-POLYPRENYL-1,4-BENZOQUINOL METHYLASE, MITOCHONDRIAL"/>
    <property type="match status" value="1"/>
</dbReference>
<dbReference type="PANTHER" id="PTHR43591">
    <property type="entry name" value="METHYLTRANSFERASE"/>
    <property type="match status" value="1"/>
</dbReference>
<feature type="region of interest" description="Disordered" evidence="7">
    <location>
        <begin position="1"/>
        <end position="28"/>
    </location>
</feature>
<comment type="pathway">
    <text evidence="6">Cofactor biosynthesis; ubiquinone biosynthesis.</text>
</comment>
<gene>
    <name evidence="6" type="primary">ubiE</name>
    <name evidence="8" type="ORF">Geu3261_0068_025</name>
</gene>
<comment type="catalytic activity">
    <reaction evidence="6">
        <text>a 2-demethylmenaquinol + S-adenosyl-L-methionine = a menaquinol + S-adenosyl-L-homocysteine + H(+)</text>
        <dbReference type="Rhea" id="RHEA:42640"/>
        <dbReference type="Rhea" id="RHEA-COMP:9539"/>
        <dbReference type="Rhea" id="RHEA-COMP:9563"/>
        <dbReference type="ChEBI" id="CHEBI:15378"/>
        <dbReference type="ChEBI" id="CHEBI:18151"/>
        <dbReference type="ChEBI" id="CHEBI:55437"/>
        <dbReference type="ChEBI" id="CHEBI:57856"/>
        <dbReference type="ChEBI" id="CHEBI:59789"/>
        <dbReference type="EC" id="2.1.1.163"/>
    </reaction>
</comment>